<feature type="non-terminal residue" evidence="1">
    <location>
        <position position="147"/>
    </location>
</feature>
<keyword evidence="2" id="KW-1185">Reference proteome</keyword>
<dbReference type="AlphaFoldDB" id="A0AAV2AP97"/>
<feature type="non-terminal residue" evidence="1">
    <location>
        <position position="1"/>
    </location>
</feature>
<organism evidence="1 2">
    <name type="scientific">Larinioides sclopetarius</name>
    <dbReference type="NCBI Taxonomy" id="280406"/>
    <lineage>
        <taxon>Eukaryota</taxon>
        <taxon>Metazoa</taxon>
        <taxon>Ecdysozoa</taxon>
        <taxon>Arthropoda</taxon>
        <taxon>Chelicerata</taxon>
        <taxon>Arachnida</taxon>
        <taxon>Araneae</taxon>
        <taxon>Araneomorphae</taxon>
        <taxon>Entelegynae</taxon>
        <taxon>Araneoidea</taxon>
        <taxon>Araneidae</taxon>
        <taxon>Larinioides</taxon>
    </lineage>
</organism>
<evidence type="ECO:0000313" key="2">
    <source>
        <dbReference type="Proteomes" id="UP001497382"/>
    </source>
</evidence>
<comment type="caution">
    <text evidence="1">The sequence shown here is derived from an EMBL/GenBank/DDBJ whole genome shotgun (WGS) entry which is preliminary data.</text>
</comment>
<accession>A0AAV2AP97</accession>
<evidence type="ECO:0000313" key="1">
    <source>
        <dbReference type="EMBL" id="CAL1285744.1"/>
    </source>
</evidence>
<proteinExistence type="predicted"/>
<reference evidence="1 2" key="1">
    <citation type="submission" date="2024-04" db="EMBL/GenBank/DDBJ databases">
        <authorList>
            <person name="Rising A."/>
            <person name="Reimegard J."/>
            <person name="Sonavane S."/>
            <person name="Akerstrom W."/>
            <person name="Nylinder S."/>
            <person name="Hedman E."/>
            <person name="Kallberg Y."/>
        </authorList>
    </citation>
    <scope>NUCLEOTIDE SEQUENCE [LARGE SCALE GENOMIC DNA]</scope>
</reference>
<protein>
    <submittedName>
        <fullName evidence="1">Uncharacterized protein</fullName>
    </submittedName>
</protein>
<sequence>EKEFSKNKSSTGFDSWLGTTNFLRRQRQKKLVATSSEDIEISELEARNLIGSLFNIIDDHDAVKTEATDAEKKLGIPPTSKNFFPEAHGEWTRSLFPRRVNTQKEMNANITSNAFNYFQYQNDQQMFCRQFISPVLQPPTFPPPLHV</sequence>
<dbReference type="EMBL" id="CAXIEN010000194">
    <property type="protein sequence ID" value="CAL1285744.1"/>
    <property type="molecule type" value="Genomic_DNA"/>
</dbReference>
<gene>
    <name evidence="1" type="ORF">LARSCL_LOCUS13890</name>
</gene>
<dbReference type="Proteomes" id="UP001497382">
    <property type="component" value="Unassembled WGS sequence"/>
</dbReference>
<name>A0AAV2AP97_9ARAC</name>